<feature type="non-terminal residue" evidence="1">
    <location>
        <position position="1"/>
    </location>
</feature>
<dbReference type="EMBL" id="BARU01039500">
    <property type="protein sequence ID" value="GAH81800.1"/>
    <property type="molecule type" value="Genomic_DNA"/>
</dbReference>
<comment type="caution">
    <text evidence="1">The sequence shown here is derived from an EMBL/GenBank/DDBJ whole genome shotgun (WGS) entry which is preliminary data.</text>
</comment>
<protein>
    <submittedName>
        <fullName evidence="1">Uncharacterized protein</fullName>
    </submittedName>
</protein>
<proteinExistence type="predicted"/>
<name>X1JJY3_9ZZZZ</name>
<accession>X1JJY3</accession>
<sequence length="67" mass="7516">KESFAEGIRLMRKENALSVVLDVPDKVYVWKNAISCRTPLQSLGCRKNQSVSQEIPGSAFLYPVFLS</sequence>
<gene>
    <name evidence="1" type="ORF">S03H2_61217</name>
</gene>
<evidence type="ECO:0000313" key="1">
    <source>
        <dbReference type="EMBL" id="GAH81800.1"/>
    </source>
</evidence>
<organism evidence="1">
    <name type="scientific">marine sediment metagenome</name>
    <dbReference type="NCBI Taxonomy" id="412755"/>
    <lineage>
        <taxon>unclassified sequences</taxon>
        <taxon>metagenomes</taxon>
        <taxon>ecological metagenomes</taxon>
    </lineage>
</organism>
<dbReference type="AlphaFoldDB" id="X1JJY3"/>
<reference evidence="1" key="1">
    <citation type="journal article" date="2014" name="Front. Microbiol.">
        <title>High frequency of phylogenetically diverse reductive dehalogenase-homologous genes in deep subseafloor sedimentary metagenomes.</title>
        <authorList>
            <person name="Kawai M."/>
            <person name="Futagami T."/>
            <person name="Toyoda A."/>
            <person name="Takaki Y."/>
            <person name="Nishi S."/>
            <person name="Hori S."/>
            <person name="Arai W."/>
            <person name="Tsubouchi T."/>
            <person name="Morono Y."/>
            <person name="Uchiyama I."/>
            <person name="Ito T."/>
            <person name="Fujiyama A."/>
            <person name="Inagaki F."/>
            <person name="Takami H."/>
        </authorList>
    </citation>
    <scope>NUCLEOTIDE SEQUENCE</scope>
    <source>
        <strain evidence="1">Expedition CK06-06</strain>
    </source>
</reference>